<evidence type="ECO:0000313" key="12">
    <source>
        <dbReference type="Proteomes" id="UP000219467"/>
    </source>
</evidence>
<evidence type="ECO:0000256" key="7">
    <source>
        <dbReference type="ARBA" id="ARBA00038151"/>
    </source>
</evidence>
<dbReference type="GO" id="GO:0005886">
    <property type="term" value="C:plasma membrane"/>
    <property type="evidence" value="ECO:0007669"/>
    <property type="project" value="UniProtKB-SubCell"/>
</dbReference>
<keyword evidence="12" id="KW-1185">Reference proteome</keyword>
<dbReference type="SUPFAM" id="SSF103481">
    <property type="entry name" value="Multidrug resistance efflux transporter EmrE"/>
    <property type="match status" value="1"/>
</dbReference>
<evidence type="ECO:0000256" key="10">
    <source>
        <dbReference type="SAM" id="Phobius"/>
    </source>
</evidence>
<keyword evidence="2" id="KW-0813">Transport</keyword>
<dbReference type="InterPro" id="IPR037185">
    <property type="entry name" value="EmrE-like"/>
</dbReference>
<feature type="transmembrane region" description="Helical" evidence="10">
    <location>
        <begin position="86"/>
        <end position="103"/>
    </location>
</feature>
<evidence type="ECO:0000256" key="9">
    <source>
        <dbReference type="RuleBase" id="RU003942"/>
    </source>
</evidence>
<evidence type="ECO:0000256" key="5">
    <source>
        <dbReference type="ARBA" id="ARBA00022989"/>
    </source>
</evidence>
<accession>A0A285CLY7</accession>
<evidence type="ECO:0000256" key="2">
    <source>
        <dbReference type="ARBA" id="ARBA00022448"/>
    </source>
</evidence>
<comment type="similarity">
    <text evidence="7">Belongs to the drug/metabolite transporter (DMT) superfamily. Small multidrug resistance (SMR) (TC 2.A.7.1) family. Gdx/SugE subfamily.</text>
</comment>
<organism evidence="11 12">
    <name type="scientific">Cereibacter ovatus</name>
    <dbReference type="NCBI Taxonomy" id="439529"/>
    <lineage>
        <taxon>Bacteria</taxon>
        <taxon>Pseudomonadati</taxon>
        <taxon>Pseudomonadota</taxon>
        <taxon>Alphaproteobacteria</taxon>
        <taxon>Rhodobacterales</taxon>
        <taxon>Paracoccaceae</taxon>
        <taxon>Cereibacter</taxon>
    </lineage>
</organism>
<evidence type="ECO:0000256" key="8">
    <source>
        <dbReference type="ARBA" id="ARBA00039168"/>
    </source>
</evidence>
<dbReference type="PANTHER" id="PTHR30561:SF0">
    <property type="entry name" value="GUANIDINIUM EXPORTER"/>
    <property type="match status" value="1"/>
</dbReference>
<dbReference type="OrthoDB" id="9808638at2"/>
<dbReference type="InterPro" id="IPR045324">
    <property type="entry name" value="Small_multidrug_res"/>
</dbReference>
<dbReference type="InterPro" id="IPR000390">
    <property type="entry name" value="Small_drug/metabolite_transptr"/>
</dbReference>
<name>A0A285CLY7_9RHOB</name>
<proteinExistence type="inferred from homology"/>
<dbReference type="Pfam" id="PF00893">
    <property type="entry name" value="Multi_Drug_Res"/>
    <property type="match status" value="1"/>
</dbReference>
<comment type="subcellular location">
    <subcellularLocation>
        <location evidence="1 9">Cell membrane</location>
        <topology evidence="1 9">Multi-pass membrane protein</topology>
    </subcellularLocation>
</comment>
<feature type="transmembrane region" description="Helical" evidence="10">
    <location>
        <begin position="34"/>
        <end position="54"/>
    </location>
</feature>
<protein>
    <recommendedName>
        <fullName evidence="8">Guanidinium exporter</fullName>
    </recommendedName>
</protein>
<evidence type="ECO:0000256" key="6">
    <source>
        <dbReference type="ARBA" id="ARBA00023136"/>
    </source>
</evidence>
<dbReference type="EMBL" id="OAOQ01000002">
    <property type="protein sequence ID" value="SNX68564.1"/>
    <property type="molecule type" value="Genomic_DNA"/>
</dbReference>
<keyword evidence="3" id="KW-1003">Cell membrane</keyword>
<reference evidence="12" key="1">
    <citation type="submission" date="2017-08" db="EMBL/GenBank/DDBJ databases">
        <authorList>
            <person name="Varghese N."/>
            <person name="Submissions S."/>
        </authorList>
    </citation>
    <scope>NUCLEOTIDE SEQUENCE [LARGE SCALE GENOMIC DNA]</scope>
    <source>
        <strain evidence="12">JA234</strain>
    </source>
</reference>
<dbReference type="AlphaFoldDB" id="A0A285CLY7"/>
<dbReference type="RefSeq" id="WP_097029218.1">
    <property type="nucleotide sequence ID" value="NZ_OAOQ01000002.1"/>
</dbReference>
<evidence type="ECO:0000313" key="11">
    <source>
        <dbReference type="EMBL" id="SNX68564.1"/>
    </source>
</evidence>
<evidence type="ECO:0000256" key="4">
    <source>
        <dbReference type="ARBA" id="ARBA00022692"/>
    </source>
</evidence>
<keyword evidence="4 9" id="KW-0812">Transmembrane</keyword>
<gene>
    <name evidence="11" type="ORF">SAMN05878503_102187</name>
</gene>
<dbReference type="PANTHER" id="PTHR30561">
    <property type="entry name" value="SMR FAMILY PROTON-DEPENDENT DRUG EFFLUX TRANSPORTER SUGE"/>
    <property type="match status" value="1"/>
</dbReference>
<evidence type="ECO:0000256" key="1">
    <source>
        <dbReference type="ARBA" id="ARBA00004651"/>
    </source>
</evidence>
<dbReference type="GO" id="GO:1990961">
    <property type="term" value="P:xenobiotic detoxification by transmembrane export across the plasma membrane"/>
    <property type="evidence" value="ECO:0007669"/>
    <property type="project" value="UniProtKB-ARBA"/>
</dbReference>
<feature type="transmembrane region" description="Helical" evidence="10">
    <location>
        <begin position="61"/>
        <end position="80"/>
    </location>
</feature>
<keyword evidence="6 10" id="KW-0472">Membrane</keyword>
<sequence>MSPWLLVVLAGLFETGWALGLKWSDGFTRPVPSILTLIGAVASFWLLSLAMRILPVGTAYAVWVGIGTVGTALLAMALFGEPVSPLRIAGIALIVAGIVALKLA</sequence>
<dbReference type="Proteomes" id="UP000219467">
    <property type="component" value="Unassembled WGS sequence"/>
</dbReference>
<dbReference type="FunFam" id="1.10.3730.20:FF:000001">
    <property type="entry name" value="Quaternary ammonium compound resistance transporter SugE"/>
    <property type="match status" value="1"/>
</dbReference>
<keyword evidence="5 10" id="KW-1133">Transmembrane helix</keyword>
<dbReference type="Gene3D" id="1.10.3730.20">
    <property type="match status" value="1"/>
</dbReference>
<evidence type="ECO:0000256" key="3">
    <source>
        <dbReference type="ARBA" id="ARBA00022475"/>
    </source>
</evidence>
<dbReference type="GO" id="GO:0022857">
    <property type="term" value="F:transmembrane transporter activity"/>
    <property type="evidence" value="ECO:0007669"/>
    <property type="project" value="InterPro"/>
</dbReference>